<evidence type="ECO:0000313" key="1">
    <source>
        <dbReference type="EMBL" id="KAE9614585.1"/>
    </source>
</evidence>
<dbReference type="Proteomes" id="UP000447434">
    <property type="component" value="Chromosome 5"/>
</dbReference>
<evidence type="ECO:0000313" key="2">
    <source>
        <dbReference type="Proteomes" id="UP000447434"/>
    </source>
</evidence>
<protein>
    <submittedName>
        <fullName evidence="1">Uncharacterized protein</fullName>
    </submittedName>
</protein>
<organism evidence="1 2">
    <name type="scientific">Lupinus albus</name>
    <name type="common">White lupine</name>
    <name type="synonym">Lupinus termis</name>
    <dbReference type="NCBI Taxonomy" id="3870"/>
    <lineage>
        <taxon>Eukaryota</taxon>
        <taxon>Viridiplantae</taxon>
        <taxon>Streptophyta</taxon>
        <taxon>Embryophyta</taxon>
        <taxon>Tracheophyta</taxon>
        <taxon>Spermatophyta</taxon>
        <taxon>Magnoliopsida</taxon>
        <taxon>eudicotyledons</taxon>
        <taxon>Gunneridae</taxon>
        <taxon>Pentapetalae</taxon>
        <taxon>rosids</taxon>
        <taxon>fabids</taxon>
        <taxon>Fabales</taxon>
        <taxon>Fabaceae</taxon>
        <taxon>Papilionoideae</taxon>
        <taxon>50 kb inversion clade</taxon>
        <taxon>genistoids sensu lato</taxon>
        <taxon>core genistoids</taxon>
        <taxon>Genisteae</taxon>
        <taxon>Lupinus</taxon>
    </lineage>
</organism>
<proteinExistence type="predicted"/>
<comment type="caution">
    <text evidence="1">The sequence shown here is derived from an EMBL/GenBank/DDBJ whole genome shotgun (WGS) entry which is preliminary data.</text>
</comment>
<name>A0A6A4QJE7_LUPAL</name>
<sequence length="65" mass="7443">MNLTKSSSTICFEADTIQSDLVVLAELYICMEELFHSPLTQKTLVHYISEWKTSGRSILWVSYIA</sequence>
<keyword evidence="2" id="KW-1185">Reference proteome</keyword>
<accession>A0A6A4QJE7</accession>
<dbReference type="OrthoDB" id="1701699at2759"/>
<dbReference type="AlphaFoldDB" id="A0A6A4QJE7"/>
<dbReference type="EMBL" id="WOCE01000005">
    <property type="protein sequence ID" value="KAE9614585.1"/>
    <property type="molecule type" value="Genomic_DNA"/>
</dbReference>
<gene>
    <name evidence="1" type="ORF">Lalb_Chr05g0229741</name>
</gene>
<reference evidence="2" key="1">
    <citation type="journal article" date="2020" name="Nat. Commun.">
        <title>Genome sequence of the cluster root forming white lupin.</title>
        <authorList>
            <person name="Hufnagel B."/>
            <person name="Marques A."/>
            <person name="Soriano A."/>
            <person name="Marques L."/>
            <person name="Divol F."/>
            <person name="Doumas P."/>
            <person name="Sallet E."/>
            <person name="Mancinotti D."/>
            <person name="Carrere S."/>
            <person name="Marande W."/>
            <person name="Arribat S."/>
            <person name="Keller J."/>
            <person name="Huneau C."/>
            <person name="Blein T."/>
            <person name="Aime D."/>
            <person name="Laguerre M."/>
            <person name="Taylor J."/>
            <person name="Schubert V."/>
            <person name="Nelson M."/>
            <person name="Geu-Flores F."/>
            <person name="Crespi M."/>
            <person name="Gallardo-Guerrero K."/>
            <person name="Delaux P.-M."/>
            <person name="Salse J."/>
            <person name="Berges H."/>
            <person name="Guyot R."/>
            <person name="Gouzy J."/>
            <person name="Peret B."/>
        </authorList>
    </citation>
    <scope>NUCLEOTIDE SEQUENCE [LARGE SCALE GENOMIC DNA]</scope>
    <source>
        <strain evidence="2">cv. Amiga</strain>
    </source>
</reference>